<dbReference type="SUPFAM" id="SSF52047">
    <property type="entry name" value="RNI-like"/>
    <property type="match status" value="1"/>
</dbReference>
<dbReference type="AlphaFoldDB" id="A0A7J7EEF8"/>
<dbReference type="SMART" id="SM00368">
    <property type="entry name" value="LRR_RI"/>
    <property type="match status" value="3"/>
</dbReference>
<organism evidence="1 2">
    <name type="scientific">Diceros bicornis minor</name>
    <name type="common">South-central black rhinoceros</name>
    <dbReference type="NCBI Taxonomy" id="77932"/>
    <lineage>
        <taxon>Eukaryota</taxon>
        <taxon>Metazoa</taxon>
        <taxon>Chordata</taxon>
        <taxon>Craniata</taxon>
        <taxon>Vertebrata</taxon>
        <taxon>Euteleostomi</taxon>
        <taxon>Mammalia</taxon>
        <taxon>Eutheria</taxon>
        <taxon>Laurasiatheria</taxon>
        <taxon>Perissodactyla</taxon>
        <taxon>Rhinocerotidae</taxon>
        <taxon>Diceros</taxon>
    </lineage>
</organism>
<reference evidence="1 2" key="1">
    <citation type="journal article" date="2020" name="Mol. Biol. Evol.">
        <title>Interspecific Gene Flow and the Evolution of Specialization in Black and White Rhinoceros.</title>
        <authorList>
            <person name="Moodley Y."/>
            <person name="Westbury M.V."/>
            <person name="Russo I.M."/>
            <person name="Gopalakrishnan S."/>
            <person name="Rakotoarivelo A."/>
            <person name="Olsen R.A."/>
            <person name="Prost S."/>
            <person name="Tunstall T."/>
            <person name="Ryder O.A."/>
            <person name="Dalen L."/>
            <person name="Bruford M.W."/>
        </authorList>
    </citation>
    <scope>NUCLEOTIDE SEQUENCE [LARGE SCALE GENOMIC DNA]</scope>
    <source>
        <strain evidence="1">SBR-YM</strain>
        <tissue evidence="1">Skin</tissue>
    </source>
</reference>
<dbReference type="Pfam" id="PF00560">
    <property type="entry name" value="LRR_1"/>
    <property type="match status" value="1"/>
</dbReference>
<dbReference type="GO" id="GO:0005737">
    <property type="term" value="C:cytoplasm"/>
    <property type="evidence" value="ECO:0007669"/>
    <property type="project" value="TreeGrafter"/>
</dbReference>
<dbReference type="InterPro" id="IPR032675">
    <property type="entry name" value="LRR_dom_sf"/>
</dbReference>
<dbReference type="EMBL" id="JACDTQ010003472">
    <property type="protein sequence ID" value="KAF5914149.1"/>
    <property type="molecule type" value="Genomic_DNA"/>
</dbReference>
<dbReference type="InterPro" id="IPR050637">
    <property type="entry name" value="NLRP_innate_immun_reg"/>
</dbReference>
<proteinExistence type="predicted"/>
<dbReference type="Pfam" id="PF13516">
    <property type="entry name" value="LRR_6"/>
    <property type="match status" value="2"/>
</dbReference>
<comment type="caution">
    <text evidence="1">The sequence shown here is derived from an EMBL/GenBank/DDBJ whole genome shotgun (WGS) entry which is preliminary data.</text>
</comment>
<gene>
    <name evidence="1" type="ORF">HPG69_003950</name>
</gene>
<dbReference type="Proteomes" id="UP000551758">
    <property type="component" value="Unassembled WGS sequence"/>
</dbReference>
<name>A0A7J7EEF8_DICBM</name>
<accession>A0A7J7EEF8</accession>
<keyword evidence="2" id="KW-1185">Reference proteome</keyword>
<dbReference type="InterPro" id="IPR001611">
    <property type="entry name" value="Leu-rich_rpt"/>
</dbReference>
<dbReference type="Gene3D" id="3.80.10.10">
    <property type="entry name" value="Ribonuclease Inhibitor"/>
    <property type="match status" value="1"/>
</dbReference>
<dbReference type="GO" id="GO:0050727">
    <property type="term" value="P:regulation of inflammatory response"/>
    <property type="evidence" value="ECO:0007669"/>
    <property type="project" value="TreeGrafter"/>
</dbReference>
<dbReference type="PANTHER" id="PTHR45690:SF16">
    <property type="entry name" value="NACHT, LRR AND PYD DOMAINS-CONTAINING PROTEIN 13"/>
    <property type="match status" value="1"/>
</dbReference>
<evidence type="ECO:0000313" key="2">
    <source>
        <dbReference type="Proteomes" id="UP000551758"/>
    </source>
</evidence>
<protein>
    <submittedName>
        <fullName evidence="1">Uncharacterized protein</fullName>
    </submittedName>
</protein>
<dbReference type="PANTHER" id="PTHR45690">
    <property type="entry name" value="NACHT, LRR AND PYD DOMAINS-CONTAINING PROTEIN 12"/>
    <property type="match status" value="1"/>
</dbReference>
<evidence type="ECO:0000313" key="1">
    <source>
        <dbReference type="EMBL" id="KAF5914149.1"/>
    </source>
</evidence>
<sequence length="174" mass="19285">MTRTFLVCSFYTSGVERMSKHRHLVCPGLGSGETLWLPAEKGLALGCFPEHLSLWLFTHRLWFCQLGAPSCRHLSDALLQNKSLTHLNLRKNNLGDEGVKVLCEALSRPDCNLQNLDLSDCSFTTEGCGELANALKHNHNVQILDIGKNDVQDDGVKRLCEVLKHSNCALNTVG</sequence>